<evidence type="ECO:0000313" key="1">
    <source>
        <dbReference type="EMBL" id="JAE03512.1"/>
    </source>
</evidence>
<accession>A0A0A9ETU2</accession>
<sequence length="19" mass="2335">MMYVLNVVLTIRRLSYDTF</sequence>
<reference evidence="1" key="1">
    <citation type="submission" date="2014-09" db="EMBL/GenBank/DDBJ databases">
        <authorList>
            <person name="Magalhaes I.L.F."/>
            <person name="Oliveira U."/>
            <person name="Santos F.R."/>
            <person name="Vidigal T.H.D.A."/>
            <person name="Brescovit A.D."/>
            <person name="Santos A.J."/>
        </authorList>
    </citation>
    <scope>NUCLEOTIDE SEQUENCE</scope>
    <source>
        <tissue evidence="1">Shoot tissue taken approximately 20 cm above the soil surface</tissue>
    </source>
</reference>
<proteinExistence type="predicted"/>
<dbReference type="AlphaFoldDB" id="A0A0A9ETU2"/>
<reference evidence="1" key="2">
    <citation type="journal article" date="2015" name="Data Brief">
        <title>Shoot transcriptome of the giant reed, Arundo donax.</title>
        <authorList>
            <person name="Barrero R.A."/>
            <person name="Guerrero F.D."/>
            <person name="Moolhuijzen P."/>
            <person name="Goolsby J.A."/>
            <person name="Tidwell J."/>
            <person name="Bellgard S.E."/>
            <person name="Bellgard M.I."/>
        </authorList>
    </citation>
    <scope>NUCLEOTIDE SEQUENCE</scope>
    <source>
        <tissue evidence="1">Shoot tissue taken approximately 20 cm above the soil surface</tissue>
    </source>
</reference>
<dbReference type="EMBL" id="GBRH01194384">
    <property type="protein sequence ID" value="JAE03512.1"/>
    <property type="molecule type" value="Transcribed_RNA"/>
</dbReference>
<name>A0A0A9ETU2_ARUDO</name>
<organism evidence="1">
    <name type="scientific">Arundo donax</name>
    <name type="common">Giant reed</name>
    <name type="synonym">Donax arundinaceus</name>
    <dbReference type="NCBI Taxonomy" id="35708"/>
    <lineage>
        <taxon>Eukaryota</taxon>
        <taxon>Viridiplantae</taxon>
        <taxon>Streptophyta</taxon>
        <taxon>Embryophyta</taxon>
        <taxon>Tracheophyta</taxon>
        <taxon>Spermatophyta</taxon>
        <taxon>Magnoliopsida</taxon>
        <taxon>Liliopsida</taxon>
        <taxon>Poales</taxon>
        <taxon>Poaceae</taxon>
        <taxon>PACMAD clade</taxon>
        <taxon>Arundinoideae</taxon>
        <taxon>Arundineae</taxon>
        <taxon>Arundo</taxon>
    </lineage>
</organism>
<protein>
    <submittedName>
        <fullName evidence="1">Uncharacterized protein</fullName>
    </submittedName>
</protein>